<keyword evidence="2 4" id="KW-0347">Helicase</keyword>
<evidence type="ECO:0000313" key="5">
    <source>
        <dbReference type="Proteomes" id="UP000034492"/>
    </source>
</evidence>
<evidence type="ECO:0000259" key="3">
    <source>
        <dbReference type="Pfam" id="PF17191"/>
    </source>
</evidence>
<comment type="caution">
    <text evidence="4">The sequence shown here is derived from an EMBL/GenBank/DDBJ whole genome shotgun (WGS) entry which is preliminary data.</text>
</comment>
<dbReference type="InterPro" id="IPR012340">
    <property type="entry name" value="NA-bd_OB-fold"/>
</dbReference>
<protein>
    <submittedName>
        <fullName evidence="4">ATP-dependent DNA helicase RecG</fullName>
    </submittedName>
</protein>
<dbReference type="PANTHER" id="PTHR47964:SF1">
    <property type="entry name" value="ATP-DEPENDENT DNA HELICASE HOMOLOG RECG, CHLOROPLASTIC"/>
    <property type="match status" value="1"/>
</dbReference>
<dbReference type="GO" id="GO:0003678">
    <property type="term" value="F:DNA helicase activity"/>
    <property type="evidence" value="ECO:0007669"/>
    <property type="project" value="TreeGrafter"/>
</dbReference>
<dbReference type="InterPro" id="IPR033454">
    <property type="entry name" value="RecG_wedge"/>
</dbReference>
<dbReference type="PANTHER" id="PTHR47964">
    <property type="entry name" value="ATP-DEPENDENT DNA HELICASE HOMOLOG RECG, CHLOROPLASTIC"/>
    <property type="match status" value="1"/>
</dbReference>
<dbReference type="SUPFAM" id="SSF50249">
    <property type="entry name" value="Nucleic acid-binding proteins"/>
    <property type="match status" value="1"/>
</dbReference>
<dbReference type="InterPro" id="IPR047112">
    <property type="entry name" value="RecG/Mfd"/>
</dbReference>
<evidence type="ECO:0000256" key="1">
    <source>
        <dbReference type="ARBA" id="ARBA00022801"/>
    </source>
</evidence>
<proteinExistence type="predicted"/>
<dbReference type="Pfam" id="PF17191">
    <property type="entry name" value="RecG_wedge"/>
    <property type="match status" value="1"/>
</dbReference>
<dbReference type="GO" id="GO:0006281">
    <property type="term" value="P:DNA repair"/>
    <property type="evidence" value="ECO:0007669"/>
    <property type="project" value="InterPro"/>
</dbReference>
<organism evidence="4 5">
    <name type="scientific">Candidatus Daviesbacteria bacterium GW2011_GWB1_36_5</name>
    <dbReference type="NCBI Taxonomy" id="1618426"/>
    <lineage>
        <taxon>Bacteria</taxon>
        <taxon>Candidatus Daviesiibacteriota</taxon>
    </lineage>
</organism>
<evidence type="ECO:0000313" key="4">
    <source>
        <dbReference type="EMBL" id="KKQ10526.1"/>
    </source>
</evidence>
<keyword evidence="2 4" id="KW-0547">Nucleotide-binding</keyword>
<dbReference type="EMBL" id="LBSA01000003">
    <property type="protein sequence ID" value="KKQ10526.1"/>
    <property type="molecule type" value="Genomic_DNA"/>
</dbReference>
<dbReference type="CDD" id="cd04488">
    <property type="entry name" value="RecG_wedge_OBF"/>
    <property type="match status" value="1"/>
</dbReference>
<dbReference type="GO" id="GO:0016787">
    <property type="term" value="F:hydrolase activity"/>
    <property type="evidence" value="ECO:0007669"/>
    <property type="project" value="UniProtKB-KW"/>
</dbReference>
<feature type="domain" description="RecG wedge" evidence="3">
    <location>
        <begin position="10"/>
        <end position="175"/>
    </location>
</feature>
<gene>
    <name evidence="4" type="ORF">US19_C0003G0021</name>
</gene>
<name>A0A0G0I342_9BACT</name>
<evidence type="ECO:0000256" key="2">
    <source>
        <dbReference type="ARBA" id="ARBA00022806"/>
    </source>
</evidence>
<reference evidence="4 5" key="1">
    <citation type="journal article" date="2015" name="Nature">
        <title>rRNA introns, odd ribosomes, and small enigmatic genomes across a large radiation of phyla.</title>
        <authorList>
            <person name="Brown C.T."/>
            <person name="Hug L.A."/>
            <person name="Thomas B.C."/>
            <person name="Sharon I."/>
            <person name="Castelle C.J."/>
            <person name="Singh A."/>
            <person name="Wilkins M.J."/>
            <person name="Williams K.H."/>
            <person name="Banfield J.F."/>
        </authorList>
    </citation>
    <scope>NUCLEOTIDE SEQUENCE [LARGE SCALE GENOMIC DNA]</scope>
</reference>
<dbReference type="Proteomes" id="UP000034492">
    <property type="component" value="Unassembled WGS sequence"/>
</dbReference>
<dbReference type="AlphaFoldDB" id="A0A0G0I342"/>
<keyword evidence="2 4" id="KW-0067">ATP-binding</keyword>
<keyword evidence="1" id="KW-0378">Hydrolase</keyword>
<accession>A0A0G0I342</accession>
<dbReference type="Gene3D" id="2.40.50.140">
    <property type="entry name" value="Nucleic acid-binding proteins"/>
    <property type="match status" value="1"/>
</dbReference>
<sequence>MNLSTSLYTIAGIGPSLGKRLAYLNLNTVEDMIYHFPFRYDDFSNITNALESQVGEKVTLQGEIWSIRNIYTRTRKVLTQAVFNDGTSPIELTWFNQSWLTNQIKTGDRLQVSGKVSKYKNKISIMAPVWEKMNSEFRIQNSELLHTGRLVPVYPETAGLTSKWIRAKVDQVLPKVIDEIEDPLPSDIRAQMLELREAIKLIHFPDSYKDVENARERLGFDELFLIQLATLKTRLEWKDKPAKICPPGFRSPYRHNRVGWRYESDQGRIMNSVL</sequence>